<gene>
    <name evidence="1" type="primary">Dper\GL13137</name>
    <name evidence="1" type="ORF">Dper_GL13137</name>
</gene>
<reference evidence="1 2" key="1">
    <citation type="journal article" date="2007" name="Nature">
        <title>Evolution of genes and genomes on the Drosophila phylogeny.</title>
        <authorList>
            <consortium name="Drosophila 12 Genomes Consortium"/>
            <person name="Clark A.G."/>
            <person name="Eisen M.B."/>
            <person name="Smith D.R."/>
            <person name="Bergman C.M."/>
            <person name="Oliver B."/>
            <person name="Markow T.A."/>
            <person name="Kaufman T.C."/>
            <person name="Kellis M."/>
            <person name="Gelbart W."/>
            <person name="Iyer V.N."/>
            <person name="Pollard D.A."/>
            <person name="Sackton T.B."/>
            <person name="Larracuente A.M."/>
            <person name="Singh N.D."/>
            <person name="Abad J.P."/>
            <person name="Abt D.N."/>
            <person name="Adryan B."/>
            <person name="Aguade M."/>
            <person name="Akashi H."/>
            <person name="Anderson W.W."/>
            <person name="Aquadro C.F."/>
            <person name="Ardell D.H."/>
            <person name="Arguello R."/>
            <person name="Artieri C.G."/>
            <person name="Barbash D.A."/>
            <person name="Barker D."/>
            <person name="Barsanti P."/>
            <person name="Batterham P."/>
            <person name="Batzoglou S."/>
            <person name="Begun D."/>
            <person name="Bhutkar A."/>
            <person name="Blanco E."/>
            <person name="Bosak S.A."/>
            <person name="Bradley R.K."/>
            <person name="Brand A.D."/>
            <person name="Brent M.R."/>
            <person name="Brooks A.N."/>
            <person name="Brown R.H."/>
            <person name="Butlin R.K."/>
            <person name="Caggese C."/>
            <person name="Calvi B.R."/>
            <person name="Bernardo de Carvalho A."/>
            <person name="Caspi A."/>
            <person name="Castrezana S."/>
            <person name="Celniker S.E."/>
            <person name="Chang J.L."/>
            <person name="Chapple C."/>
            <person name="Chatterji S."/>
            <person name="Chinwalla A."/>
            <person name="Civetta A."/>
            <person name="Clifton S.W."/>
            <person name="Comeron J.M."/>
            <person name="Costello J.C."/>
            <person name="Coyne J.A."/>
            <person name="Daub J."/>
            <person name="David R.G."/>
            <person name="Delcher A.L."/>
            <person name="Delehaunty K."/>
            <person name="Do C.B."/>
            <person name="Ebling H."/>
            <person name="Edwards K."/>
            <person name="Eickbush T."/>
            <person name="Evans J.D."/>
            <person name="Filipski A."/>
            <person name="Findeiss S."/>
            <person name="Freyhult E."/>
            <person name="Fulton L."/>
            <person name="Fulton R."/>
            <person name="Garcia A.C."/>
            <person name="Gardiner A."/>
            <person name="Garfield D.A."/>
            <person name="Garvin B.E."/>
            <person name="Gibson G."/>
            <person name="Gilbert D."/>
            <person name="Gnerre S."/>
            <person name="Godfrey J."/>
            <person name="Good R."/>
            <person name="Gotea V."/>
            <person name="Gravely B."/>
            <person name="Greenberg A.J."/>
            <person name="Griffiths-Jones S."/>
            <person name="Gross S."/>
            <person name="Guigo R."/>
            <person name="Gustafson E.A."/>
            <person name="Haerty W."/>
            <person name="Hahn M.W."/>
            <person name="Halligan D.L."/>
            <person name="Halpern A.L."/>
            <person name="Halter G.M."/>
            <person name="Han M.V."/>
            <person name="Heger A."/>
            <person name="Hillier L."/>
            <person name="Hinrichs A.S."/>
            <person name="Holmes I."/>
            <person name="Hoskins R.A."/>
            <person name="Hubisz M.J."/>
            <person name="Hultmark D."/>
            <person name="Huntley M.A."/>
            <person name="Jaffe D.B."/>
            <person name="Jagadeeshan S."/>
            <person name="Jeck W.R."/>
            <person name="Johnson J."/>
            <person name="Jones C.D."/>
            <person name="Jordan W.C."/>
            <person name="Karpen G.H."/>
            <person name="Kataoka E."/>
            <person name="Keightley P.D."/>
            <person name="Kheradpour P."/>
            <person name="Kirkness E.F."/>
            <person name="Koerich L.B."/>
            <person name="Kristiansen K."/>
            <person name="Kudrna D."/>
            <person name="Kulathinal R.J."/>
            <person name="Kumar S."/>
            <person name="Kwok R."/>
            <person name="Lander E."/>
            <person name="Langley C.H."/>
            <person name="Lapoint R."/>
            <person name="Lazzaro B.P."/>
            <person name="Lee S.J."/>
            <person name="Levesque L."/>
            <person name="Li R."/>
            <person name="Lin C.F."/>
            <person name="Lin M.F."/>
            <person name="Lindblad-Toh K."/>
            <person name="Llopart A."/>
            <person name="Long M."/>
            <person name="Low L."/>
            <person name="Lozovsky E."/>
            <person name="Lu J."/>
            <person name="Luo M."/>
            <person name="Machado C.A."/>
            <person name="Makalowski W."/>
            <person name="Marzo M."/>
            <person name="Matsuda M."/>
            <person name="Matzkin L."/>
            <person name="McAllister B."/>
            <person name="McBride C.S."/>
            <person name="McKernan B."/>
            <person name="McKernan K."/>
            <person name="Mendez-Lago M."/>
            <person name="Minx P."/>
            <person name="Mollenhauer M.U."/>
            <person name="Montooth K."/>
            <person name="Mount S.M."/>
            <person name="Mu X."/>
            <person name="Myers E."/>
            <person name="Negre B."/>
            <person name="Newfeld S."/>
            <person name="Nielsen R."/>
            <person name="Noor M.A."/>
            <person name="O'Grady P."/>
            <person name="Pachter L."/>
            <person name="Papaceit M."/>
            <person name="Parisi M.J."/>
            <person name="Parisi M."/>
            <person name="Parts L."/>
            <person name="Pedersen J.S."/>
            <person name="Pesole G."/>
            <person name="Phillippy A.M."/>
            <person name="Ponting C.P."/>
            <person name="Pop M."/>
            <person name="Porcelli D."/>
            <person name="Powell J.R."/>
            <person name="Prohaska S."/>
            <person name="Pruitt K."/>
            <person name="Puig M."/>
            <person name="Quesneville H."/>
            <person name="Ram K.R."/>
            <person name="Rand D."/>
            <person name="Rasmussen M.D."/>
            <person name="Reed L.K."/>
            <person name="Reenan R."/>
            <person name="Reily A."/>
            <person name="Remington K.A."/>
            <person name="Rieger T.T."/>
            <person name="Ritchie M.G."/>
            <person name="Robin C."/>
            <person name="Rogers Y.H."/>
            <person name="Rohde C."/>
            <person name="Rozas J."/>
            <person name="Rubenfield M.J."/>
            <person name="Ruiz A."/>
            <person name="Russo S."/>
            <person name="Salzberg S.L."/>
            <person name="Sanchez-Gracia A."/>
            <person name="Saranga D.J."/>
            <person name="Sato H."/>
            <person name="Schaeffer S.W."/>
            <person name="Schatz M.C."/>
            <person name="Schlenke T."/>
            <person name="Schwartz R."/>
            <person name="Segarra C."/>
            <person name="Singh R.S."/>
            <person name="Sirot L."/>
            <person name="Sirota M."/>
            <person name="Sisneros N.B."/>
            <person name="Smith C.D."/>
            <person name="Smith T.F."/>
            <person name="Spieth J."/>
            <person name="Stage D.E."/>
            <person name="Stark A."/>
            <person name="Stephan W."/>
            <person name="Strausberg R.L."/>
            <person name="Strempel S."/>
            <person name="Sturgill D."/>
            <person name="Sutton G."/>
            <person name="Sutton G.G."/>
            <person name="Tao W."/>
            <person name="Teichmann S."/>
            <person name="Tobari Y.N."/>
            <person name="Tomimura Y."/>
            <person name="Tsolas J.M."/>
            <person name="Valente V.L."/>
            <person name="Venter E."/>
            <person name="Venter J.C."/>
            <person name="Vicario S."/>
            <person name="Vieira F.G."/>
            <person name="Vilella A.J."/>
            <person name="Villasante A."/>
            <person name="Walenz B."/>
            <person name="Wang J."/>
            <person name="Wasserman M."/>
            <person name="Watts T."/>
            <person name="Wilson D."/>
            <person name="Wilson R.K."/>
            <person name="Wing R.A."/>
            <person name="Wolfner M.F."/>
            <person name="Wong A."/>
            <person name="Wong G.K."/>
            <person name="Wu C.I."/>
            <person name="Wu G."/>
            <person name="Yamamoto D."/>
            <person name="Yang H.P."/>
            <person name="Yang S.P."/>
            <person name="Yorke J.A."/>
            <person name="Yoshida K."/>
            <person name="Zdobnov E."/>
            <person name="Zhang P."/>
            <person name="Zhang Y."/>
            <person name="Zimin A.V."/>
            <person name="Baldwin J."/>
            <person name="Abdouelleil A."/>
            <person name="Abdulkadir J."/>
            <person name="Abebe A."/>
            <person name="Abera B."/>
            <person name="Abreu J."/>
            <person name="Acer S.C."/>
            <person name="Aftuck L."/>
            <person name="Alexander A."/>
            <person name="An P."/>
            <person name="Anderson E."/>
            <person name="Anderson S."/>
            <person name="Arachi H."/>
            <person name="Azer M."/>
            <person name="Bachantsang P."/>
            <person name="Barry A."/>
            <person name="Bayul T."/>
            <person name="Berlin A."/>
            <person name="Bessette D."/>
            <person name="Bloom T."/>
            <person name="Blye J."/>
            <person name="Boguslavskiy L."/>
            <person name="Bonnet C."/>
            <person name="Boukhgalter B."/>
            <person name="Bourzgui I."/>
            <person name="Brown A."/>
            <person name="Cahill P."/>
            <person name="Channer S."/>
            <person name="Cheshatsang Y."/>
            <person name="Chuda L."/>
            <person name="Citroen M."/>
            <person name="Collymore A."/>
            <person name="Cooke P."/>
            <person name="Costello M."/>
            <person name="D'Aco K."/>
            <person name="Daza R."/>
            <person name="De Haan G."/>
            <person name="DeGray S."/>
            <person name="DeMaso C."/>
            <person name="Dhargay N."/>
            <person name="Dooley K."/>
            <person name="Dooley E."/>
            <person name="Doricent M."/>
            <person name="Dorje P."/>
            <person name="Dorjee K."/>
            <person name="Dupes A."/>
            <person name="Elong R."/>
            <person name="Falk J."/>
            <person name="Farina A."/>
            <person name="Faro S."/>
            <person name="Ferguson D."/>
            <person name="Fisher S."/>
            <person name="Foley C.D."/>
            <person name="Franke A."/>
            <person name="Friedrich D."/>
            <person name="Gadbois L."/>
            <person name="Gearin G."/>
            <person name="Gearin C.R."/>
            <person name="Giannoukos G."/>
            <person name="Goode T."/>
            <person name="Graham J."/>
            <person name="Grandbois E."/>
            <person name="Grewal S."/>
            <person name="Gyaltsen K."/>
            <person name="Hafez N."/>
            <person name="Hagos B."/>
            <person name="Hall J."/>
            <person name="Henson C."/>
            <person name="Hollinger A."/>
            <person name="Honan T."/>
            <person name="Huard M.D."/>
            <person name="Hughes L."/>
            <person name="Hurhula B."/>
            <person name="Husby M.E."/>
            <person name="Kamat A."/>
            <person name="Kanga B."/>
            <person name="Kashin S."/>
            <person name="Khazanovich D."/>
            <person name="Kisner P."/>
            <person name="Lance K."/>
            <person name="Lara M."/>
            <person name="Lee W."/>
            <person name="Lennon N."/>
            <person name="Letendre F."/>
            <person name="LeVine R."/>
            <person name="Lipovsky A."/>
            <person name="Liu X."/>
            <person name="Liu J."/>
            <person name="Liu S."/>
            <person name="Lokyitsang T."/>
            <person name="Lokyitsang Y."/>
            <person name="Lubonja R."/>
            <person name="Lui A."/>
            <person name="MacDonald P."/>
            <person name="Magnisalis V."/>
            <person name="Maru K."/>
            <person name="Matthews C."/>
            <person name="McCusker W."/>
            <person name="McDonough S."/>
            <person name="Mehta T."/>
            <person name="Meldrim J."/>
            <person name="Meneus L."/>
            <person name="Mihai O."/>
            <person name="Mihalev A."/>
            <person name="Mihova T."/>
            <person name="Mittelman R."/>
            <person name="Mlenga V."/>
            <person name="Montmayeur A."/>
            <person name="Mulrain L."/>
            <person name="Navidi A."/>
            <person name="Naylor J."/>
            <person name="Negash T."/>
            <person name="Nguyen T."/>
            <person name="Nguyen N."/>
            <person name="Nicol R."/>
            <person name="Norbu C."/>
            <person name="Norbu N."/>
            <person name="Novod N."/>
            <person name="O'Neill B."/>
            <person name="Osman S."/>
            <person name="Markiewicz E."/>
            <person name="Oyono O.L."/>
            <person name="Patti C."/>
            <person name="Phunkhang P."/>
            <person name="Pierre F."/>
            <person name="Priest M."/>
            <person name="Raghuraman S."/>
            <person name="Rege F."/>
            <person name="Reyes R."/>
            <person name="Rise C."/>
            <person name="Rogov P."/>
            <person name="Ross K."/>
            <person name="Ryan E."/>
            <person name="Settipalli S."/>
            <person name="Shea T."/>
            <person name="Sherpa N."/>
            <person name="Shi L."/>
            <person name="Shih D."/>
            <person name="Sparrow T."/>
            <person name="Spaulding J."/>
            <person name="Stalker J."/>
            <person name="Stange-Thomann N."/>
            <person name="Stavropoulos S."/>
            <person name="Stone C."/>
            <person name="Strader C."/>
            <person name="Tesfaye S."/>
            <person name="Thomson T."/>
            <person name="Thoulutsang Y."/>
            <person name="Thoulutsang D."/>
            <person name="Topham K."/>
            <person name="Topping I."/>
            <person name="Tsamla T."/>
            <person name="Vassiliev H."/>
            <person name="Vo A."/>
            <person name="Wangchuk T."/>
            <person name="Wangdi T."/>
            <person name="Weiand M."/>
            <person name="Wilkinson J."/>
            <person name="Wilson A."/>
            <person name="Yadav S."/>
            <person name="Young G."/>
            <person name="Yu Q."/>
            <person name="Zembek L."/>
            <person name="Zhong D."/>
            <person name="Zimmer A."/>
            <person name="Zwirko Z."/>
            <person name="Jaffe D.B."/>
            <person name="Alvarez P."/>
            <person name="Brockman W."/>
            <person name="Butler J."/>
            <person name="Chin C."/>
            <person name="Gnerre S."/>
            <person name="Grabherr M."/>
            <person name="Kleber M."/>
            <person name="Mauceli E."/>
            <person name="MacCallum I."/>
        </authorList>
    </citation>
    <scope>NUCLEOTIDE SEQUENCE [LARGE SCALE GENOMIC DNA]</scope>
    <source>
        <strain evidence="2">MSH-3 / Tucson 14011-0111.49</strain>
    </source>
</reference>
<protein>
    <submittedName>
        <fullName evidence="1">GL13137</fullName>
    </submittedName>
</protein>
<proteinExistence type="predicted"/>
<dbReference type="HOGENOM" id="CLU_2099395_0_0_1"/>
<evidence type="ECO:0000313" key="2">
    <source>
        <dbReference type="Proteomes" id="UP000008744"/>
    </source>
</evidence>
<dbReference type="OrthoDB" id="7846417at2759"/>
<dbReference type="EMBL" id="CH479256">
    <property type="protein sequence ID" value="EDW38757.1"/>
    <property type="molecule type" value="Genomic_DNA"/>
</dbReference>
<dbReference type="Proteomes" id="UP000008744">
    <property type="component" value="Unassembled WGS sequence"/>
</dbReference>
<sequence>MFSYKLNLRDSLCNAIRPLGFDLQELRLAIEVSPLRHLCPFLFSTENIYEIMDGFNSLMNGERIASGAGPLGTLIVAGIMRYMMSHAELHKSHVKRPRFQQHLFIHMACTEATHRV</sequence>
<name>B4HBI6_DROPE</name>
<organism evidence="2">
    <name type="scientific">Drosophila persimilis</name>
    <name type="common">Fruit fly</name>
    <dbReference type="NCBI Taxonomy" id="7234"/>
    <lineage>
        <taxon>Eukaryota</taxon>
        <taxon>Metazoa</taxon>
        <taxon>Ecdysozoa</taxon>
        <taxon>Arthropoda</taxon>
        <taxon>Hexapoda</taxon>
        <taxon>Insecta</taxon>
        <taxon>Pterygota</taxon>
        <taxon>Neoptera</taxon>
        <taxon>Endopterygota</taxon>
        <taxon>Diptera</taxon>
        <taxon>Brachycera</taxon>
        <taxon>Muscomorpha</taxon>
        <taxon>Ephydroidea</taxon>
        <taxon>Drosophilidae</taxon>
        <taxon>Drosophila</taxon>
        <taxon>Sophophora</taxon>
    </lineage>
</organism>
<evidence type="ECO:0000313" key="1">
    <source>
        <dbReference type="EMBL" id="EDW38757.1"/>
    </source>
</evidence>
<dbReference type="AlphaFoldDB" id="B4HBI6"/>
<accession>B4HBI6</accession>
<keyword evidence="2" id="KW-1185">Reference proteome</keyword>
<dbReference type="PhylomeDB" id="B4HBI6"/>